<organism evidence="1 2">
    <name type="scientific">Streptomyces galilaeus</name>
    <dbReference type="NCBI Taxonomy" id="33899"/>
    <lineage>
        <taxon>Bacteria</taxon>
        <taxon>Bacillati</taxon>
        <taxon>Actinomycetota</taxon>
        <taxon>Actinomycetes</taxon>
        <taxon>Kitasatosporales</taxon>
        <taxon>Streptomycetaceae</taxon>
        <taxon>Streptomyces</taxon>
    </lineage>
</organism>
<sequence>MNTHQDHPELHYLVANASTGLADGLRCAHGDTAVSVEFSGVPCKPGALPAAIDTLVPRCGLAQIIGSVLATIGHQEGPAAEQRFRDQIRLAETIARNELKHR</sequence>
<name>A0ABW9IYG3_STRGJ</name>
<protein>
    <submittedName>
        <fullName evidence="1">Uncharacterized protein</fullName>
    </submittedName>
</protein>
<evidence type="ECO:0000313" key="2">
    <source>
        <dbReference type="Proteomes" id="UP001631993"/>
    </source>
</evidence>
<comment type="caution">
    <text evidence="1">The sequence shown here is derived from an EMBL/GenBank/DDBJ whole genome shotgun (WGS) entry which is preliminary data.</text>
</comment>
<gene>
    <name evidence="1" type="ORF">ACKI1S_46275</name>
</gene>
<dbReference type="Proteomes" id="UP001631993">
    <property type="component" value="Unassembled WGS sequence"/>
</dbReference>
<dbReference type="EMBL" id="JBJVNE010000053">
    <property type="protein sequence ID" value="MFM9653470.1"/>
    <property type="molecule type" value="Genomic_DNA"/>
</dbReference>
<reference evidence="1 2" key="1">
    <citation type="submission" date="2024-12" db="EMBL/GenBank/DDBJ databases">
        <title>Forecasting of Potato common scab and diversities of Pathogenic streptomyces spp. in china.</title>
        <authorList>
            <person name="Handique U."/>
            <person name="Wu J."/>
        </authorList>
    </citation>
    <scope>NUCLEOTIDE SEQUENCE [LARGE SCALE GENOMIC DNA]</scope>
    <source>
        <strain evidence="1 2">ZRIMU1585</strain>
    </source>
</reference>
<proteinExistence type="predicted"/>
<keyword evidence="2" id="KW-1185">Reference proteome</keyword>
<dbReference type="RefSeq" id="WP_369278439.1">
    <property type="nucleotide sequence ID" value="NZ_JBJVMW010000042.1"/>
</dbReference>
<accession>A0ABW9IYG3</accession>
<evidence type="ECO:0000313" key="1">
    <source>
        <dbReference type="EMBL" id="MFM9653470.1"/>
    </source>
</evidence>